<dbReference type="SUPFAM" id="SSF143422">
    <property type="entry name" value="Transposase IS200-like"/>
    <property type="match status" value="1"/>
</dbReference>
<dbReference type="Proteomes" id="UP000593737">
    <property type="component" value="Chromosome"/>
</dbReference>
<dbReference type="GO" id="GO:0006313">
    <property type="term" value="P:DNA transposition"/>
    <property type="evidence" value="ECO:0007669"/>
    <property type="project" value="InterPro"/>
</dbReference>
<dbReference type="GO" id="GO:0004803">
    <property type="term" value="F:transposase activity"/>
    <property type="evidence" value="ECO:0007669"/>
    <property type="project" value="InterPro"/>
</dbReference>
<dbReference type="Pfam" id="PF01797">
    <property type="entry name" value="Y1_Tnp"/>
    <property type="match status" value="1"/>
</dbReference>
<dbReference type="KEGG" id="nkf:Nkreftii_001726"/>
<evidence type="ECO:0000259" key="1">
    <source>
        <dbReference type="SMART" id="SM01321"/>
    </source>
</evidence>
<dbReference type="InterPro" id="IPR036515">
    <property type="entry name" value="Transposase_17_sf"/>
</dbReference>
<dbReference type="InterPro" id="IPR002686">
    <property type="entry name" value="Transposase_17"/>
</dbReference>
<name>A0A7S8FDS9_9BACT</name>
<reference evidence="2 3" key="1">
    <citation type="journal article" date="2020" name="ISME J.">
        <title>Enrichment and physiological characterization of a novel comammox Nitrospira indicates ammonium inhibition of complete nitrification.</title>
        <authorList>
            <person name="Sakoula D."/>
            <person name="Koch H."/>
            <person name="Frank J."/>
            <person name="Jetten M.S.M."/>
            <person name="van Kessel M.A.H.J."/>
            <person name="Lucker S."/>
        </authorList>
    </citation>
    <scope>NUCLEOTIDE SEQUENCE [LARGE SCALE GENOMIC DNA]</scope>
    <source>
        <strain evidence="2">Comreactor17</strain>
    </source>
</reference>
<proteinExistence type="predicted"/>
<dbReference type="PANTHER" id="PTHR34322">
    <property type="entry name" value="TRANSPOSASE, Y1_TNP DOMAIN-CONTAINING"/>
    <property type="match status" value="1"/>
</dbReference>
<dbReference type="Gene3D" id="3.30.70.1290">
    <property type="entry name" value="Transposase IS200-like"/>
    <property type="match status" value="1"/>
</dbReference>
<dbReference type="AlphaFoldDB" id="A0A7S8FDS9"/>
<evidence type="ECO:0000313" key="2">
    <source>
        <dbReference type="EMBL" id="QPD03952.1"/>
    </source>
</evidence>
<dbReference type="PANTHER" id="PTHR34322:SF2">
    <property type="entry name" value="TRANSPOSASE IS200-LIKE DOMAIN-CONTAINING PROTEIN"/>
    <property type="match status" value="1"/>
</dbReference>
<organism evidence="2 3">
    <name type="scientific">Candidatus Nitrospira kreftii</name>
    <dbReference type="NCBI Taxonomy" id="2652173"/>
    <lineage>
        <taxon>Bacteria</taxon>
        <taxon>Pseudomonadati</taxon>
        <taxon>Nitrospirota</taxon>
        <taxon>Nitrospiria</taxon>
        <taxon>Nitrospirales</taxon>
        <taxon>Nitrospiraceae</taxon>
        <taxon>Nitrospira</taxon>
    </lineage>
</organism>
<feature type="domain" description="Transposase IS200-like" evidence="1">
    <location>
        <begin position="9"/>
        <end position="123"/>
    </location>
</feature>
<accession>A0A7S8FDS9</accession>
<sequence length="285" mass="33186">MARPLRIEYPGAFYHVTVRGNARQDIFEDDEDRRRFLGLLGHVVARFHLRLHAYCLMDNHFHLVMETPEANLSKAMRQLNGVYTQAFNRRHGRVGHVLQGRFKAILVERDCYLLELCRYVVLNPVRTKTTRKADTYPWSSYHATAGISGIPPFLTVDWLLPQFARQRAVAQRKYRAFVAEGIGRHSPWEQLKGQILLGSERFVASLTPGLRDKRPQIEIPRRQRFAGRPPLVHLFSFRSRTDHTRRNETICHAHLEHGYSLTEIGRTVGLHYSTISRIVNSEERR</sequence>
<gene>
    <name evidence="2" type="ORF">Nkreftii_001726</name>
</gene>
<dbReference type="GO" id="GO:0003677">
    <property type="term" value="F:DNA binding"/>
    <property type="evidence" value="ECO:0007669"/>
    <property type="project" value="InterPro"/>
</dbReference>
<dbReference type="EMBL" id="CP047423">
    <property type="protein sequence ID" value="QPD03952.1"/>
    <property type="molecule type" value="Genomic_DNA"/>
</dbReference>
<evidence type="ECO:0000313" key="3">
    <source>
        <dbReference type="Proteomes" id="UP000593737"/>
    </source>
</evidence>
<protein>
    <submittedName>
        <fullName evidence="2">Addiction module toxin RelE</fullName>
    </submittedName>
</protein>
<dbReference type="SMART" id="SM01321">
    <property type="entry name" value="Y1_Tnp"/>
    <property type="match status" value="1"/>
</dbReference>